<reference evidence="3" key="2">
    <citation type="submission" date="2015-03" db="EMBL/GenBank/DDBJ databases">
        <authorList>
            <person name="Deng P."/>
            <person name="Lu S."/>
        </authorList>
    </citation>
    <scope>NUCLEOTIDE SEQUENCE [LARGE SCALE GENOMIC DNA]</scope>
    <source>
        <strain evidence="3">UFB2</strain>
    </source>
</reference>
<evidence type="ECO:0000259" key="1">
    <source>
        <dbReference type="Pfam" id="PF00082"/>
    </source>
</evidence>
<name>A0A0G3GIR5_9PSED</name>
<dbReference type="EMBL" id="CP011020">
    <property type="protein sequence ID" value="AKK01029.1"/>
    <property type="molecule type" value="Genomic_DNA"/>
</dbReference>
<dbReference type="Pfam" id="PF00082">
    <property type="entry name" value="Peptidase_S8"/>
    <property type="match status" value="1"/>
</dbReference>
<protein>
    <submittedName>
        <fullName evidence="2">Subtilisin</fullName>
    </submittedName>
</protein>
<feature type="domain" description="Peptidase S8/S53" evidence="1">
    <location>
        <begin position="33"/>
        <end position="180"/>
    </location>
</feature>
<sequence>MAVRIGVIDSGGLSMDIEGSLAFLPDGRVEACAPDRLGHGTIVAKIIRNSCPQAIITHAQVFQERPVTTATQVSMALDWFVSQPASHRVDIVCMSLGLAADRAPLREAVYNAGAEKVLIVAARPARGSTCYPADYESVIGGTGDARCTWDQLSRLGPRLFGAWSNSPEQAGEGMAGASLGAARVAGHLANILLREGRALEIQEALSLMGECCDYFGPERRTG</sequence>
<proteinExistence type="predicted"/>
<dbReference type="InterPro" id="IPR036852">
    <property type="entry name" value="Peptidase_S8/S53_dom_sf"/>
</dbReference>
<dbReference type="GO" id="GO:0004252">
    <property type="term" value="F:serine-type endopeptidase activity"/>
    <property type="evidence" value="ECO:0007669"/>
    <property type="project" value="InterPro"/>
</dbReference>
<evidence type="ECO:0000313" key="2">
    <source>
        <dbReference type="EMBL" id="AKK01029.1"/>
    </source>
</evidence>
<evidence type="ECO:0000313" key="3">
    <source>
        <dbReference type="Proteomes" id="UP000035212"/>
    </source>
</evidence>
<dbReference type="SUPFAM" id="SSF52743">
    <property type="entry name" value="Subtilisin-like"/>
    <property type="match status" value="1"/>
</dbReference>
<reference evidence="2 3" key="1">
    <citation type="journal article" date="2015" name="Stand. Genomic Sci.">
        <title>Complete genome of Pseudomonas chlororaphis strain UFB2, a soil bacterium with antibacterial activity against bacterial canker pathogen of tomato.</title>
        <authorList>
            <person name="Deng P."/>
            <person name="Wang X."/>
            <person name="Baird S.M."/>
            <person name="Lu S.E."/>
        </authorList>
    </citation>
    <scope>NUCLEOTIDE SEQUENCE [LARGE SCALE GENOMIC DNA]</scope>
    <source>
        <strain evidence="2 3">UFB2</strain>
    </source>
</reference>
<accession>A0A0G3GIR5</accession>
<dbReference type="PATRIC" id="fig|587753.11.peg.4982"/>
<organism evidence="2 3">
    <name type="scientific">Pseudomonas chlororaphis</name>
    <dbReference type="NCBI Taxonomy" id="587753"/>
    <lineage>
        <taxon>Bacteria</taxon>
        <taxon>Pseudomonadati</taxon>
        <taxon>Pseudomonadota</taxon>
        <taxon>Gammaproteobacteria</taxon>
        <taxon>Pseudomonadales</taxon>
        <taxon>Pseudomonadaceae</taxon>
        <taxon>Pseudomonas</taxon>
    </lineage>
</organism>
<dbReference type="Gene3D" id="3.40.50.200">
    <property type="entry name" value="Peptidase S8/S53 domain"/>
    <property type="match status" value="1"/>
</dbReference>
<dbReference type="AlphaFoldDB" id="A0A0G3GIR5"/>
<dbReference type="GO" id="GO:0006508">
    <property type="term" value="P:proteolysis"/>
    <property type="evidence" value="ECO:0007669"/>
    <property type="project" value="InterPro"/>
</dbReference>
<gene>
    <name evidence="2" type="ORF">VM99_24295</name>
</gene>
<dbReference type="InterPro" id="IPR000209">
    <property type="entry name" value="Peptidase_S8/S53_dom"/>
</dbReference>
<dbReference type="Proteomes" id="UP000035212">
    <property type="component" value="Chromosome"/>
</dbReference>